<dbReference type="Gene3D" id="1.10.3470.10">
    <property type="entry name" value="ABC transporter involved in vitamin B12 uptake, BtuC"/>
    <property type="match status" value="1"/>
</dbReference>
<reference evidence="9 10" key="1">
    <citation type="submission" date="2014-12" db="EMBL/GenBank/DDBJ databases">
        <title>Partial genome sequence of Streptococcus constellatus KCOM 1650 (= ChDC B144).</title>
        <authorList>
            <person name="Kook J.-K."/>
            <person name="Park S.-N."/>
            <person name="Lim Y.K."/>
            <person name="Jo E."/>
        </authorList>
    </citation>
    <scope>NUCLEOTIDE SEQUENCE [LARGE SCALE GENOMIC DNA]</scope>
    <source>
        <strain evidence="9 10">KCOM 1650</strain>
    </source>
</reference>
<dbReference type="RefSeq" id="WP_039677309.1">
    <property type="nucleotide sequence ID" value="NZ_CP029207.1"/>
</dbReference>
<dbReference type="GO" id="GO:0005886">
    <property type="term" value="C:plasma membrane"/>
    <property type="evidence" value="ECO:0007669"/>
    <property type="project" value="UniProtKB-SubCell"/>
</dbReference>
<feature type="transmembrane region" description="Helical" evidence="8">
    <location>
        <begin position="47"/>
        <end position="66"/>
    </location>
</feature>
<keyword evidence="5 8" id="KW-0812">Transmembrane</keyword>
<comment type="similarity">
    <text evidence="2">Belongs to the binding-protein-dependent transport system permease family. FecCD subfamily.</text>
</comment>
<evidence type="ECO:0000256" key="3">
    <source>
        <dbReference type="ARBA" id="ARBA00022448"/>
    </source>
</evidence>
<accession>A0A0C1K7D7</accession>
<feature type="transmembrane region" description="Helical" evidence="8">
    <location>
        <begin position="268"/>
        <end position="288"/>
    </location>
</feature>
<feature type="transmembrane region" description="Helical" evidence="8">
    <location>
        <begin position="6"/>
        <end position="27"/>
    </location>
</feature>
<dbReference type="InterPro" id="IPR037294">
    <property type="entry name" value="ABC_BtuC-like"/>
</dbReference>
<keyword evidence="7 8" id="KW-0472">Membrane</keyword>
<protein>
    <submittedName>
        <fullName evidence="9">Ferrichrome ABC transporter permease</fullName>
    </submittedName>
</protein>
<evidence type="ECO:0000256" key="7">
    <source>
        <dbReference type="ARBA" id="ARBA00023136"/>
    </source>
</evidence>
<dbReference type="OrthoDB" id="9796260at2"/>
<dbReference type="eggNOG" id="COG4605">
    <property type="taxonomic scope" value="Bacteria"/>
</dbReference>
<dbReference type="GO" id="GO:0033214">
    <property type="term" value="P:siderophore-iron import into cell"/>
    <property type="evidence" value="ECO:0007669"/>
    <property type="project" value="TreeGrafter"/>
</dbReference>
<evidence type="ECO:0000256" key="4">
    <source>
        <dbReference type="ARBA" id="ARBA00022475"/>
    </source>
</evidence>
<keyword evidence="4" id="KW-1003">Cell membrane</keyword>
<comment type="caution">
    <text evidence="9">The sequence shown here is derived from an EMBL/GenBank/DDBJ whole genome shotgun (WGS) entry which is preliminary data.</text>
</comment>
<evidence type="ECO:0000256" key="5">
    <source>
        <dbReference type="ARBA" id="ARBA00022692"/>
    </source>
</evidence>
<organism evidence="9 10">
    <name type="scientific">Streptococcus constellatus</name>
    <dbReference type="NCBI Taxonomy" id="76860"/>
    <lineage>
        <taxon>Bacteria</taxon>
        <taxon>Bacillati</taxon>
        <taxon>Bacillota</taxon>
        <taxon>Bacilli</taxon>
        <taxon>Lactobacillales</taxon>
        <taxon>Streptococcaceae</taxon>
        <taxon>Streptococcus</taxon>
        <taxon>Streptococcus anginosus group</taxon>
    </lineage>
</organism>
<dbReference type="PANTHER" id="PTHR30472">
    <property type="entry name" value="FERRIC ENTEROBACTIN TRANSPORT SYSTEM PERMEASE PROTEIN"/>
    <property type="match status" value="1"/>
</dbReference>
<feature type="transmembrane region" description="Helical" evidence="8">
    <location>
        <begin position="179"/>
        <end position="198"/>
    </location>
</feature>
<dbReference type="SUPFAM" id="SSF81345">
    <property type="entry name" value="ABC transporter involved in vitamin B12 uptake, BtuC"/>
    <property type="match status" value="1"/>
</dbReference>
<comment type="subcellular location">
    <subcellularLocation>
        <location evidence="1">Cell membrane</location>
        <topology evidence="1">Multi-pass membrane protein</topology>
    </subcellularLocation>
</comment>
<feature type="transmembrane region" description="Helical" evidence="8">
    <location>
        <begin position="72"/>
        <end position="93"/>
    </location>
</feature>
<dbReference type="STRING" id="862969.SCI_1452"/>
<evidence type="ECO:0000313" key="9">
    <source>
        <dbReference type="EMBL" id="KIC78970.1"/>
    </source>
</evidence>
<dbReference type="Pfam" id="PF01032">
    <property type="entry name" value="FecCD"/>
    <property type="match status" value="1"/>
</dbReference>
<evidence type="ECO:0000256" key="6">
    <source>
        <dbReference type="ARBA" id="ARBA00022989"/>
    </source>
</evidence>
<feature type="transmembrane region" description="Helical" evidence="8">
    <location>
        <begin position="105"/>
        <end position="126"/>
    </location>
</feature>
<dbReference type="PANTHER" id="PTHR30472:SF19">
    <property type="entry name" value="PETROBACTIN IMPORT SYSTEM PERMEASE PROTEIN YCLO"/>
    <property type="match status" value="1"/>
</dbReference>
<dbReference type="AlphaFoldDB" id="A0A0C1K7D7"/>
<keyword evidence="6 8" id="KW-1133">Transmembrane helix</keyword>
<dbReference type="EMBL" id="JWIY01000001">
    <property type="protein sequence ID" value="KIC78970.1"/>
    <property type="molecule type" value="Genomic_DNA"/>
</dbReference>
<evidence type="ECO:0000313" key="10">
    <source>
        <dbReference type="Proteomes" id="UP000031339"/>
    </source>
</evidence>
<proteinExistence type="inferred from homology"/>
<dbReference type="GO" id="GO:0022857">
    <property type="term" value="F:transmembrane transporter activity"/>
    <property type="evidence" value="ECO:0007669"/>
    <property type="project" value="InterPro"/>
</dbReference>
<feature type="transmembrane region" description="Helical" evidence="8">
    <location>
        <begin position="294"/>
        <end position="315"/>
    </location>
</feature>
<gene>
    <name evidence="9" type="ORF">RN79_05275</name>
</gene>
<dbReference type="Proteomes" id="UP000031339">
    <property type="component" value="Unassembled WGS sequence"/>
</dbReference>
<dbReference type="InterPro" id="IPR000522">
    <property type="entry name" value="ABC_transptr_permease_BtuC"/>
</dbReference>
<dbReference type="CDD" id="cd06550">
    <property type="entry name" value="TM_ABC_iron-siderophores_like"/>
    <property type="match status" value="1"/>
</dbReference>
<feature type="transmembrane region" description="Helical" evidence="8">
    <location>
        <begin position="132"/>
        <end position="158"/>
    </location>
</feature>
<feature type="transmembrane region" description="Helical" evidence="8">
    <location>
        <begin position="228"/>
        <end position="261"/>
    </location>
</feature>
<evidence type="ECO:0000256" key="1">
    <source>
        <dbReference type="ARBA" id="ARBA00004651"/>
    </source>
</evidence>
<evidence type="ECO:0000256" key="2">
    <source>
        <dbReference type="ARBA" id="ARBA00007935"/>
    </source>
</evidence>
<evidence type="ECO:0000256" key="8">
    <source>
        <dbReference type="SAM" id="Phobius"/>
    </source>
</evidence>
<name>A0A0C1K7D7_STRCV</name>
<sequence length="320" mass="36555">MNKMKIQTKGLIILLLFVAVVAIFFYLMPTEYPLTGFIIKLRSQKLLAYLIIAVAASFSTISFQTITENRFLTPSILGLDALYVLMQTVYLFFANQFIGKVSNPLFEFIIILSIQCGFFLCLQPMIKKLFQQGFVFILLICMALGTLFRSTSTFLQVLMDPNEYDKLQTKLFPSFQRMNMEIVLIATVIIGLVSLYVLKKNAVLNVFRLDKKTAMILGIEVEKEQKKLLWAIVLLTSSTTALAGPMMFFGFMMSNLAYLLIKEYQHKWLFLVASLLGFIFLISGQLLVERIFQLQINVSMVIELVGGSFFFYLLAKEAKR</sequence>
<keyword evidence="3" id="KW-0813">Transport</keyword>